<evidence type="ECO:0000256" key="1">
    <source>
        <dbReference type="PROSITE-ProRule" id="PRU00103"/>
    </source>
</evidence>
<evidence type="ECO:0000259" key="2">
    <source>
        <dbReference type="Pfam" id="PF23227"/>
    </source>
</evidence>
<name>L5KK56_PTEAL</name>
<dbReference type="PANTHER" id="PTHR23120">
    <property type="entry name" value="MAESTRO-RELATED HEAT DOMAIN-CONTAINING"/>
    <property type="match status" value="1"/>
</dbReference>
<dbReference type="InterPro" id="IPR021133">
    <property type="entry name" value="HEAT_type_2"/>
</dbReference>
<dbReference type="AlphaFoldDB" id="L5KK56"/>
<dbReference type="InterPro" id="IPR011989">
    <property type="entry name" value="ARM-like"/>
</dbReference>
<dbReference type="InParanoid" id="L5KK56"/>
<reference evidence="4" key="1">
    <citation type="journal article" date="2013" name="Science">
        <title>Comparative analysis of bat genomes provides insight into the evolution of flight and immunity.</title>
        <authorList>
            <person name="Zhang G."/>
            <person name="Cowled C."/>
            <person name="Shi Z."/>
            <person name="Huang Z."/>
            <person name="Bishop-Lilly K.A."/>
            <person name="Fang X."/>
            <person name="Wynne J.W."/>
            <person name="Xiong Z."/>
            <person name="Baker M.L."/>
            <person name="Zhao W."/>
            <person name="Tachedjian M."/>
            <person name="Zhu Y."/>
            <person name="Zhou P."/>
            <person name="Jiang X."/>
            <person name="Ng J."/>
            <person name="Yang L."/>
            <person name="Wu L."/>
            <person name="Xiao J."/>
            <person name="Feng Y."/>
            <person name="Chen Y."/>
            <person name="Sun X."/>
            <person name="Zhang Y."/>
            <person name="Marsh G.A."/>
            <person name="Crameri G."/>
            <person name="Broder C.C."/>
            <person name="Frey K.G."/>
            <person name="Wang L.F."/>
            <person name="Wang J."/>
        </authorList>
    </citation>
    <scope>NUCLEOTIDE SEQUENCE [LARGE SCALE GENOMIC DNA]</scope>
</reference>
<dbReference type="STRING" id="9402.L5KK56"/>
<dbReference type="PROSITE" id="PS50077">
    <property type="entry name" value="HEAT_REPEAT"/>
    <property type="match status" value="1"/>
</dbReference>
<keyword evidence="4" id="KW-1185">Reference proteome</keyword>
<sequence length="179" mass="20004">MDFRSASICLFGHLNKACHGNCEDIFLEQVIGGLVPLLLHLQDPQASVAGACKFALRMCGPNLEREDLAEAFQKHLQEGRGLHFGEFLNTTCKHLMRHFPDLLGRLVSTSLFYFKSSWEDVRAAAPMLTGFLVLHVEPEHRQQVDLEQLLAALQLLLKDPAPAVRMKAAETLGRLVKFA</sequence>
<dbReference type="InterPro" id="IPR045206">
    <property type="entry name" value="Maestro_heat-like_prot"/>
</dbReference>
<gene>
    <name evidence="3" type="ORF">PAL_GLEAN10010481</name>
</gene>
<dbReference type="InterPro" id="IPR016024">
    <property type="entry name" value="ARM-type_fold"/>
</dbReference>
<evidence type="ECO:0000313" key="3">
    <source>
        <dbReference type="EMBL" id="ELK11737.1"/>
    </source>
</evidence>
<dbReference type="Proteomes" id="UP000010552">
    <property type="component" value="Unassembled WGS sequence"/>
</dbReference>
<organism evidence="3 4">
    <name type="scientific">Pteropus alecto</name>
    <name type="common">Black flying fox</name>
    <dbReference type="NCBI Taxonomy" id="9402"/>
    <lineage>
        <taxon>Eukaryota</taxon>
        <taxon>Metazoa</taxon>
        <taxon>Chordata</taxon>
        <taxon>Craniata</taxon>
        <taxon>Vertebrata</taxon>
        <taxon>Euteleostomi</taxon>
        <taxon>Mammalia</taxon>
        <taxon>Eutheria</taxon>
        <taxon>Laurasiatheria</taxon>
        <taxon>Chiroptera</taxon>
        <taxon>Yinpterochiroptera</taxon>
        <taxon>Pteropodoidea</taxon>
        <taxon>Pteropodidae</taxon>
        <taxon>Pteropodinae</taxon>
        <taxon>Pteropus</taxon>
    </lineage>
</organism>
<protein>
    <submittedName>
        <fullName evidence="3">HEAT repeat-containing protein 7A</fullName>
    </submittedName>
</protein>
<proteinExistence type="predicted"/>
<feature type="domain" description="Maestro/Maestro-like HEAT-repeats" evidence="2">
    <location>
        <begin position="3"/>
        <end position="175"/>
    </location>
</feature>
<accession>L5KK56</accession>
<dbReference type="GO" id="GO:0005737">
    <property type="term" value="C:cytoplasm"/>
    <property type="evidence" value="ECO:0007669"/>
    <property type="project" value="TreeGrafter"/>
</dbReference>
<dbReference type="EMBL" id="KB030670">
    <property type="protein sequence ID" value="ELK11737.1"/>
    <property type="molecule type" value="Genomic_DNA"/>
</dbReference>
<dbReference type="PANTHER" id="PTHR23120:SF44">
    <property type="entry name" value="MAESTRO HEAT-LIKE REPEAT-CONTAINING PROTEIN FAMILY MEMBER 1"/>
    <property type="match status" value="1"/>
</dbReference>
<dbReference type="Gene3D" id="1.25.10.10">
    <property type="entry name" value="Leucine-rich Repeat Variant"/>
    <property type="match status" value="1"/>
</dbReference>
<dbReference type="InterPro" id="IPR055406">
    <property type="entry name" value="HEAT_Maestro"/>
</dbReference>
<dbReference type="SUPFAM" id="SSF48371">
    <property type="entry name" value="ARM repeat"/>
    <property type="match status" value="1"/>
</dbReference>
<dbReference type="Pfam" id="PF23227">
    <property type="entry name" value="HEAT_MROH2B_C"/>
    <property type="match status" value="1"/>
</dbReference>
<evidence type="ECO:0000313" key="4">
    <source>
        <dbReference type="Proteomes" id="UP000010552"/>
    </source>
</evidence>
<feature type="repeat" description="HEAT" evidence="1">
    <location>
        <begin position="149"/>
        <end position="179"/>
    </location>
</feature>